<keyword evidence="2" id="KW-1185">Reference proteome</keyword>
<reference evidence="1" key="1">
    <citation type="submission" date="2021-12" db="EMBL/GenBank/DDBJ databases">
        <title>Novel species in genus Dyadobacter.</title>
        <authorList>
            <person name="Ma C."/>
        </authorList>
    </citation>
    <scope>NUCLEOTIDE SEQUENCE</scope>
    <source>
        <strain evidence="1">LJ419</strain>
    </source>
</reference>
<keyword evidence="1" id="KW-0436">Ligase</keyword>
<dbReference type="RefSeq" id="WP_234658299.1">
    <property type="nucleotide sequence ID" value="NZ_CP094997.1"/>
</dbReference>
<name>A0A9X1PQ14_9BACT</name>
<evidence type="ECO:0000313" key="2">
    <source>
        <dbReference type="Proteomes" id="UP001139000"/>
    </source>
</evidence>
<dbReference type="EMBL" id="JAJTTC010000010">
    <property type="protein sequence ID" value="MCF0065310.1"/>
    <property type="molecule type" value="Genomic_DNA"/>
</dbReference>
<dbReference type="InterPro" id="IPR009097">
    <property type="entry name" value="Cyclic_Pdiesterase"/>
</dbReference>
<gene>
    <name evidence="1" type="ORF">LXM26_27600</name>
</gene>
<dbReference type="Pfam" id="PF13563">
    <property type="entry name" value="2_5_RNA_ligase2"/>
    <property type="match status" value="1"/>
</dbReference>
<dbReference type="AlphaFoldDB" id="A0A9X1PQ14"/>
<dbReference type="Proteomes" id="UP001139000">
    <property type="component" value="Unassembled WGS sequence"/>
</dbReference>
<organism evidence="1 2">
    <name type="scientific">Dyadobacter chenwenxiniae</name>
    <dbReference type="NCBI Taxonomy" id="2906456"/>
    <lineage>
        <taxon>Bacteria</taxon>
        <taxon>Pseudomonadati</taxon>
        <taxon>Bacteroidota</taxon>
        <taxon>Cytophagia</taxon>
        <taxon>Cytophagales</taxon>
        <taxon>Spirosomataceae</taxon>
        <taxon>Dyadobacter</taxon>
    </lineage>
</organism>
<accession>A0A9X1PQ14</accession>
<dbReference type="GO" id="GO:0016874">
    <property type="term" value="F:ligase activity"/>
    <property type="evidence" value="ECO:0007669"/>
    <property type="project" value="UniProtKB-KW"/>
</dbReference>
<sequence>MKPLVATFAITPSLQSYFNELRKQHFPAERNYIDAHLTLFHALPDQPRIMADLETLANEQPAFDVTAESVISLGNGTAFKIASPDLPALHQKLQKGWFEFLTNQDRQKRNFHVTIQNKVEPQVAKKLQAELASDFKPFTFAIQGIQLWRYHNGPWEFLMQFDFHDRV</sequence>
<protein>
    <submittedName>
        <fullName evidence="1">2'-5' RNA ligase family protein</fullName>
    </submittedName>
</protein>
<evidence type="ECO:0000313" key="1">
    <source>
        <dbReference type="EMBL" id="MCF0065310.1"/>
    </source>
</evidence>
<dbReference type="Gene3D" id="3.90.1140.10">
    <property type="entry name" value="Cyclic phosphodiesterase"/>
    <property type="match status" value="1"/>
</dbReference>
<proteinExistence type="predicted"/>
<dbReference type="SUPFAM" id="SSF55144">
    <property type="entry name" value="LigT-like"/>
    <property type="match status" value="1"/>
</dbReference>
<comment type="caution">
    <text evidence="1">The sequence shown here is derived from an EMBL/GenBank/DDBJ whole genome shotgun (WGS) entry which is preliminary data.</text>
</comment>